<evidence type="ECO:0000259" key="8">
    <source>
        <dbReference type="Pfam" id="PF18565"/>
    </source>
</evidence>
<dbReference type="InterPro" id="IPR006104">
    <property type="entry name" value="Glyco_hydro_2_N"/>
</dbReference>
<evidence type="ECO:0000259" key="6">
    <source>
        <dbReference type="Pfam" id="PF02837"/>
    </source>
</evidence>
<dbReference type="Pfam" id="PF02836">
    <property type="entry name" value="Glyco_hydro_2_C"/>
    <property type="match status" value="2"/>
</dbReference>
<dbReference type="InterPro" id="IPR006101">
    <property type="entry name" value="Glyco_hydro_2"/>
</dbReference>
<dbReference type="Proteomes" id="UP000190626">
    <property type="component" value="Unassembled WGS sequence"/>
</dbReference>
<dbReference type="AlphaFoldDB" id="A0A1V4HAW2"/>
<dbReference type="RefSeq" id="WP_079418595.1">
    <property type="nucleotide sequence ID" value="NZ_MBTG01000041.1"/>
</dbReference>
<comment type="caution">
    <text evidence="9">The sequence shown here is derived from an EMBL/GenBank/DDBJ whole genome shotgun (WGS) entry which is preliminary data.</text>
</comment>
<dbReference type="SUPFAM" id="SSF51445">
    <property type="entry name" value="(Trans)glycosidases"/>
    <property type="match status" value="1"/>
</dbReference>
<dbReference type="PANTHER" id="PTHR42732:SF1">
    <property type="entry name" value="BETA-MANNOSIDASE"/>
    <property type="match status" value="1"/>
</dbReference>
<keyword evidence="10" id="KW-1185">Reference proteome</keyword>
<dbReference type="OrthoDB" id="9762066at2"/>
<proteinExistence type="inferred from homology"/>
<keyword evidence="2 9" id="KW-0378">Hydrolase</keyword>
<evidence type="ECO:0000259" key="4">
    <source>
        <dbReference type="Pfam" id="PF00703"/>
    </source>
</evidence>
<dbReference type="Pfam" id="PF00703">
    <property type="entry name" value="Glyco_hydro_2"/>
    <property type="match status" value="1"/>
</dbReference>
<evidence type="ECO:0000313" key="9">
    <source>
        <dbReference type="EMBL" id="OPH49052.1"/>
    </source>
</evidence>
<dbReference type="Gene3D" id="3.20.20.80">
    <property type="entry name" value="Glycosidases"/>
    <property type="match status" value="1"/>
</dbReference>
<dbReference type="Pfam" id="PF02837">
    <property type="entry name" value="Glyco_hydro_2_N"/>
    <property type="match status" value="1"/>
</dbReference>
<evidence type="ECO:0000313" key="10">
    <source>
        <dbReference type="Proteomes" id="UP000190626"/>
    </source>
</evidence>
<organism evidence="9 10">
    <name type="scientific">Paenibacillus ferrarius</name>
    <dbReference type="NCBI Taxonomy" id="1469647"/>
    <lineage>
        <taxon>Bacteria</taxon>
        <taxon>Bacillati</taxon>
        <taxon>Bacillota</taxon>
        <taxon>Bacilli</taxon>
        <taxon>Bacillales</taxon>
        <taxon>Paenibacillaceae</taxon>
        <taxon>Paenibacillus</taxon>
    </lineage>
</organism>
<dbReference type="NCBIfam" id="NF041462">
    <property type="entry name" value="GalA"/>
    <property type="match status" value="1"/>
</dbReference>
<dbReference type="GO" id="GO:0005975">
    <property type="term" value="P:carbohydrate metabolic process"/>
    <property type="evidence" value="ECO:0007669"/>
    <property type="project" value="InterPro"/>
</dbReference>
<gene>
    <name evidence="9" type="ORF">BC351_37710</name>
</gene>
<dbReference type="InterPro" id="IPR032311">
    <property type="entry name" value="DUF4982"/>
</dbReference>
<dbReference type="InterPro" id="IPR017853">
    <property type="entry name" value="GH"/>
</dbReference>
<feature type="domain" description="DUF4982" evidence="7">
    <location>
        <begin position="614"/>
        <end position="671"/>
    </location>
</feature>
<dbReference type="PANTHER" id="PTHR42732">
    <property type="entry name" value="BETA-GALACTOSIDASE"/>
    <property type="match status" value="1"/>
</dbReference>
<dbReference type="Pfam" id="PF16355">
    <property type="entry name" value="DUF4982"/>
    <property type="match status" value="1"/>
</dbReference>
<accession>A0A1V4HAW2</accession>
<name>A0A1V4HAW2_9BACL</name>
<dbReference type="InterPro" id="IPR051913">
    <property type="entry name" value="GH2_Domain-Containing"/>
</dbReference>
<comment type="similarity">
    <text evidence="1">Belongs to the glycosyl hydrolase 2 family.</text>
</comment>
<reference evidence="10" key="1">
    <citation type="submission" date="2016-07" db="EMBL/GenBank/DDBJ databases">
        <authorList>
            <person name="Florea S."/>
            <person name="Webb J.S."/>
            <person name="Jaromczyk J."/>
            <person name="Schardl C.L."/>
        </authorList>
    </citation>
    <scope>NUCLEOTIDE SEQUENCE [LARGE SCALE GENOMIC DNA]</scope>
    <source>
        <strain evidence="10">CY1</strain>
    </source>
</reference>
<evidence type="ECO:0000256" key="2">
    <source>
        <dbReference type="ARBA" id="ARBA00022801"/>
    </source>
</evidence>
<dbReference type="InterPro" id="IPR036156">
    <property type="entry name" value="Beta-gal/glucu_dom_sf"/>
</dbReference>
<dbReference type="GO" id="GO:0004553">
    <property type="term" value="F:hydrolase activity, hydrolyzing O-glycosyl compounds"/>
    <property type="evidence" value="ECO:0007669"/>
    <property type="project" value="InterPro"/>
</dbReference>
<feature type="domain" description="Glycoside hydrolase family 2 catalytic" evidence="5">
    <location>
        <begin position="402"/>
        <end position="454"/>
    </location>
</feature>
<dbReference type="EMBL" id="MBTG01000041">
    <property type="protein sequence ID" value="OPH49052.1"/>
    <property type="molecule type" value="Genomic_DNA"/>
</dbReference>
<evidence type="ECO:0000259" key="7">
    <source>
        <dbReference type="Pfam" id="PF16355"/>
    </source>
</evidence>
<feature type="domain" description="Glycoside hydrolase family 2" evidence="8">
    <location>
        <begin position="684"/>
        <end position="786"/>
    </location>
</feature>
<dbReference type="Pfam" id="PF18565">
    <property type="entry name" value="Glyco_hydro2_C5"/>
    <property type="match status" value="1"/>
</dbReference>
<feature type="domain" description="Glycosyl hydrolases family 2 sugar binding" evidence="6">
    <location>
        <begin position="100"/>
        <end position="193"/>
    </location>
</feature>
<dbReference type="InterPro" id="IPR040605">
    <property type="entry name" value="Glyco_hydro2_dom5"/>
</dbReference>
<evidence type="ECO:0000256" key="1">
    <source>
        <dbReference type="ARBA" id="ARBA00007401"/>
    </source>
</evidence>
<dbReference type="InterPro" id="IPR013783">
    <property type="entry name" value="Ig-like_fold"/>
</dbReference>
<dbReference type="Gene3D" id="2.60.120.260">
    <property type="entry name" value="Galactose-binding domain-like"/>
    <property type="match status" value="1"/>
</dbReference>
<dbReference type="InterPro" id="IPR006103">
    <property type="entry name" value="Glyco_hydro_2_cat"/>
</dbReference>
<keyword evidence="3" id="KW-0326">Glycosidase</keyword>
<evidence type="ECO:0000256" key="3">
    <source>
        <dbReference type="ARBA" id="ARBA00023295"/>
    </source>
</evidence>
<dbReference type="InterPro" id="IPR048230">
    <property type="entry name" value="GalA-like"/>
</dbReference>
<dbReference type="Gene3D" id="2.60.40.10">
    <property type="entry name" value="Immunoglobulins"/>
    <property type="match status" value="3"/>
</dbReference>
<dbReference type="InterPro" id="IPR006102">
    <property type="entry name" value="Ig-like_GH2"/>
</dbReference>
<feature type="domain" description="Glycoside hydrolase family 2 immunoglobulin-like beta-sandwich" evidence="4">
    <location>
        <begin position="206"/>
        <end position="310"/>
    </location>
</feature>
<dbReference type="STRING" id="1469647.BC351_37710"/>
<dbReference type="SUPFAM" id="SSF49303">
    <property type="entry name" value="beta-Galactosidase/glucuronidase domain"/>
    <property type="match status" value="1"/>
</dbReference>
<sequence length="790" mass="88203">MAAQQARSRESFDNDWFFHKGDIPIKYAVKAGMTGGITDNGKREEGEWLDIAYVDQASAESTIPKEWSRVKIPHDWVVEGNFMNDPNLGSRPASHGYLPTGIGVYRKLFALPSHDLGKKISLHFDGVMGISTVWINGHVIGTHNSGYSSVQYDISDIVRYGDEGNNVIVVKVDANRYEGWWYEGGGIYRHTWLQKTDRLHVAQWGTYVTTPLVTDEAADIHLQTRLHNEYELDQSCELKSTIKDAEGVTVGLVSEKVTVAQFDQKQIDQLVSVAKPRLWSPEHPYLYELVTEVIVEGIIVDTYRTSFGIRTIAFTREGFILNGKHTLIKGTCNHQDFAGVGVALPDRVMAYKLQLLKEMGCNAYRSAHHPPSPELLAICDRIGLMVMDENRKLDSSAEGIAELQSLIMRDRNHPSVIAWCLENEEILEGKMTGARILRSLVQIARKLDPTRPTLAAMNHGWNGEGYSDQVDIVGYNYGQRKAQDVTDHYAYPSRIILGSESASSTTTRGIYEVDEARGYCPAYEGVLMPSWSCTVEKAWSDLLEHPFLSGVFLWTGFDYRGEPTPYSWPCVLSHFGIMDICGFPKDVYYYLKSVWTEEPMVHILPHWNWAGREGELMDVWVYSNGDQVELSLNGKSLGTMPMTPAGHLEWKVPYEPGEMRAVAYRDKKPVAEKKLQTTGAPASIQLEPDRQDIQADGMDVSLVKVAILDAQGRVVPIADNEVLFEVEGPGLLLGVGNGNPSSHEPDKADRRRAFNGYCLALIQAHAQAGEIVLRATSPGLKSAQIKIAVR</sequence>
<evidence type="ECO:0000259" key="5">
    <source>
        <dbReference type="Pfam" id="PF02836"/>
    </source>
</evidence>
<feature type="domain" description="Glycoside hydrolase family 2 catalytic" evidence="5">
    <location>
        <begin position="314"/>
        <end position="391"/>
    </location>
</feature>
<dbReference type="InterPro" id="IPR008979">
    <property type="entry name" value="Galactose-bd-like_sf"/>
</dbReference>
<dbReference type="PRINTS" id="PR00132">
    <property type="entry name" value="GLHYDRLASE2"/>
</dbReference>
<dbReference type="SUPFAM" id="SSF49785">
    <property type="entry name" value="Galactose-binding domain-like"/>
    <property type="match status" value="1"/>
</dbReference>
<protein>
    <submittedName>
        <fullName evidence="9">Glycoside hydrolase family 2</fullName>
    </submittedName>
</protein>